<dbReference type="InParanoid" id="A0A1Y2LIN4"/>
<keyword evidence="2" id="KW-1185">Reference proteome</keyword>
<evidence type="ECO:0000313" key="1">
    <source>
        <dbReference type="EMBL" id="OSS43600.1"/>
    </source>
</evidence>
<evidence type="ECO:0008006" key="3">
    <source>
        <dbReference type="Google" id="ProtNLM"/>
    </source>
</evidence>
<protein>
    <recommendedName>
        <fullName evidence="3">ABM domain-containing protein</fullName>
    </recommendedName>
</protein>
<proteinExistence type="predicted"/>
<dbReference type="Proteomes" id="UP000193240">
    <property type="component" value="Unassembled WGS sequence"/>
</dbReference>
<evidence type="ECO:0000313" key="2">
    <source>
        <dbReference type="Proteomes" id="UP000193240"/>
    </source>
</evidence>
<organism evidence="1 2">
    <name type="scientific">Epicoccum nigrum</name>
    <name type="common">Soil fungus</name>
    <name type="synonym">Epicoccum purpurascens</name>
    <dbReference type="NCBI Taxonomy" id="105696"/>
    <lineage>
        <taxon>Eukaryota</taxon>
        <taxon>Fungi</taxon>
        <taxon>Dikarya</taxon>
        <taxon>Ascomycota</taxon>
        <taxon>Pezizomycotina</taxon>
        <taxon>Dothideomycetes</taxon>
        <taxon>Pleosporomycetidae</taxon>
        <taxon>Pleosporales</taxon>
        <taxon>Pleosporineae</taxon>
        <taxon>Didymellaceae</taxon>
        <taxon>Epicoccum</taxon>
    </lineage>
</organism>
<sequence length="222" mass="24243">MPITAIISITTSPKSTPPGRLIHLLTQALKPFSRLVALSIGTQTQDPNTIQITSSWPSVDTTAALASSTDFLDFSKAIEMSADATLSFTTTLTVLEAHTSTAIPFSLTAPPLMEWVKTSFSAQTAGPEFRETIEKDFARFEDSYRGRVRESVSRGEMGLATGWTEERDGEVGFVVARGWQGMEHFDAACQTEAFKRNIGILIGWGAKFELWHVEQGVSHGEA</sequence>
<dbReference type="AlphaFoldDB" id="A0A1Y2LIN4"/>
<dbReference type="OMA" id="QLTSEWH"/>
<dbReference type="EMBL" id="KZ107863">
    <property type="protein sequence ID" value="OSS43600.1"/>
    <property type="molecule type" value="Genomic_DNA"/>
</dbReference>
<accession>A0A1Y2LIN4</accession>
<name>A0A1Y2LIN4_EPING</name>
<reference evidence="1 2" key="1">
    <citation type="journal article" date="2017" name="Genome Announc.">
        <title>Genome sequence of the saprophytic ascomycete Epicoccum nigrum ICMP 19927 strain isolated from New Zealand.</title>
        <authorList>
            <person name="Fokin M."/>
            <person name="Fleetwood D."/>
            <person name="Weir B.S."/>
            <person name="Villas-Boas S.G."/>
        </authorList>
    </citation>
    <scope>NUCLEOTIDE SEQUENCE [LARGE SCALE GENOMIC DNA]</scope>
    <source>
        <strain evidence="1 2">ICMP 19927</strain>
    </source>
</reference>
<gene>
    <name evidence="1" type="ORF">B5807_11802</name>
</gene>